<evidence type="ECO:0000256" key="9">
    <source>
        <dbReference type="SAM" id="MobiDB-lite"/>
    </source>
</evidence>
<dbReference type="STRING" id="225359.A0A2S4PS14"/>
<dbReference type="InterPro" id="IPR044444">
    <property type="entry name" value="Ribosomal_mL44_DSRM_metazoa"/>
</dbReference>
<dbReference type="Gene3D" id="1.10.1520.10">
    <property type="entry name" value="Ribonuclease III domain"/>
    <property type="match status" value="1"/>
</dbReference>
<feature type="non-terminal residue" evidence="12">
    <location>
        <position position="1"/>
    </location>
</feature>
<evidence type="ECO:0000256" key="2">
    <source>
        <dbReference type="ARBA" id="ARBA00022884"/>
    </source>
</evidence>
<dbReference type="PANTHER" id="PTHR11207:SF32">
    <property type="entry name" value="LARGE RIBOSOMAL SUBUNIT PROTEIN ML44"/>
    <property type="match status" value="1"/>
</dbReference>
<dbReference type="InterPro" id="IPR001878">
    <property type="entry name" value="Znf_CCHC"/>
</dbReference>
<proteinExistence type="inferred from homology"/>
<evidence type="ECO:0000256" key="7">
    <source>
        <dbReference type="ARBA" id="ARBA00035187"/>
    </source>
</evidence>
<name>A0A2S4PS14_9PEZI</name>
<feature type="domain" description="RNase III" evidence="10">
    <location>
        <begin position="48"/>
        <end position="227"/>
    </location>
</feature>
<dbReference type="Pfam" id="PF22936">
    <property type="entry name" value="Pol_BBD"/>
    <property type="match status" value="1"/>
</dbReference>
<reference evidence="12 13" key="1">
    <citation type="submission" date="2017-10" db="EMBL/GenBank/DDBJ databases">
        <title>Development of genomic resources for the powdery mildew, Erysiphe pulchra.</title>
        <authorList>
            <person name="Wadl P.A."/>
            <person name="Mack B.M."/>
            <person name="Moore G."/>
            <person name="Beltz S.B."/>
        </authorList>
    </citation>
    <scope>NUCLEOTIDE SEQUENCE [LARGE SCALE GENOMIC DNA]</scope>
    <source>
        <strain evidence="12">Cflorida</strain>
    </source>
</reference>
<protein>
    <recommendedName>
        <fullName evidence="7">Large ribosomal subunit protein mL44</fullName>
    </recommendedName>
</protein>
<dbReference type="InterPro" id="IPR044443">
    <property type="entry name" value="Ribosomal_mL44_DSRM_fung"/>
</dbReference>
<dbReference type="PANTHER" id="PTHR11207">
    <property type="entry name" value="RIBONUCLEASE III"/>
    <property type="match status" value="1"/>
</dbReference>
<comment type="subcellular location">
    <subcellularLocation>
        <location evidence="1">Mitochondrion</location>
    </subcellularLocation>
</comment>
<evidence type="ECO:0000259" key="10">
    <source>
        <dbReference type="PROSITE" id="PS50142"/>
    </source>
</evidence>
<feature type="domain" description="CCHC-type" evidence="11">
    <location>
        <begin position="503"/>
        <end position="517"/>
    </location>
</feature>
<dbReference type="GO" id="GO:0005739">
    <property type="term" value="C:mitochondrion"/>
    <property type="evidence" value="ECO:0007669"/>
    <property type="project" value="TreeGrafter"/>
</dbReference>
<dbReference type="Pfam" id="PF22892">
    <property type="entry name" value="DSRM_MRPL44"/>
    <property type="match status" value="1"/>
</dbReference>
<dbReference type="CDD" id="cd19873">
    <property type="entry name" value="DSRM_MRPL3_like"/>
    <property type="match status" value="1"/>
</dbReference>
<dbReference type="SMART" id="SM00535">
    <property type="entry name" value="RIBOc"/>
    <property type="match status" value="1"/>
</dbReference>
<evidence type="ECO:0000256" key="3">
    <source>
        <dbReference type="ARBA" id="ARBA00022980"/>
    </source>
</evidence>
<feature type="compositionally biased region" description="Polar residues" evidence="9">
    <location>
        <begin position="484"/>
        <end position="497"/>
    </location>
</feature>
<evidence type="ECO:0000256" key="5">
    <source>
        <dbReference type="ARBA" id="ARBA00023274"/>
    </source>
</evidence>
<evidence type="ECO:0000313" key="12">
    <source>
        <dbReference type="EMBL" id="POS84819.1"/>
    </source>
</evidence>
<dbReference type="AlphaFoldDB" id="A0A2S4PS14"/>
<dbReference type="GO" id="GO:0004525">
    <property type="term" value="F:ribonuclease III activity"/>
    <property type="evidence" value="ECO:0007669"/>
    <property type="project" value="InterPro"/>
</dbReference>
<dbReference type="GO" id="GO:0008270">
    <property type="term" value="F:zinc ion binding"/>
    <property type="evidence" value="ECO:0007669"/>
    <property type="project" value="UniProtKB-KW"/>
</dbReference>
<keyword evidence="2" id="KW-0694">RNA-binding</keyword>
<evidence type="ECO:0000313" key="13">
    <source>
        <dbReference type="Proteomes" id="UP000237438"/>
    </source>
</evidence>
<evidence type="ECO:0000256" key="1">
    <source>
        <dbReference type="ARBA" id="ARBA00004173"/>
    </source>
</evidence>
<comment type="caution">
    <text evidence="12">The sequence shown here is derived from an EMBL/GenBank/DDBJ whole genome shotgun (WGS) entry which is preliminary data.</text>
</comment>
<dbReference type="InterPro" id="IPR036389">
    <property type="entry name" value="RNase_III_sf"/>
</dbReference>
<feature type="non-terminal residue" evidence="12">
    <location>
        <position position="688"/>
    </location>
</feature>
<gene>
    <name evidence="12" type="ORF">EPUL_004002</name>
</gene>
<evidence type="ECO:0000256" key="6">
    <source>
        <dbReference type="ARBA" id="ARBA00024034"/>
    </source>
</evidence>
<organism evidence="12 13">
    <name type="scientific">Erysiphe pulchra</name>
    <dbReference type="NCBI Taxonomy" id="225359"/>
    <lineage>
        <taxon>Eukaryota</taxon>
        <taxon>Fungi</taxon>
        <taxon>Dikarya</taxon>
        <taxon>Ascomycota</taxon>
        <taxon>Pezizomycotina</taxon>
        <taxon>Leotiomycetes</taxon>
        <taxon>Erysiphales</taxon>
        <taxon>Erysiphaceae</taxon>
        <taxon>Erysiphe</taxon>
    </lineage>
</organism>
<keyword evidence="8" id="KW-0862">Zinc</keyword>
<keyword evidence="8" id="KW-0863">Zinc-finger</keyword>
<evidence type="ECO:0000259" key="11">
    <source>
        <dbReference type="PROSITE" id="PS50158"/>
    </source>
</evidence>
<dbReference type="GO" id="GO:0003725">
    <property type="term" value="F:double-stranded RNA binding"/>
    <property type="evidence" value="ECO:0007669"/>
    <property type="project" value="InterPro"/>
</dbReference>
<keyword evidence="13" id="KW-1185">Reference proteome</keyword>
<feature type="region of interest" description="Disordered" evidence="9">
    <location>
        <begin position="478"/>
        <end position="497"/>
    </location>
</feature>
<dbReference type="PROSITE" id="PS50142">
    <property type="entry name" value="RNASE_3_2"/>
    <property type="match status" value="1"/>
</dbReference>
<evidence type="ECO:0000256" key="4">
    <source>
        <dbReference type="ARBA" id="ARBA00023128"/>
    </source>
</evidence>
<dbReference type="SUPFAM" id="SSF69065">
    <property type="entry name" value="RNase III domain-like"/>
    <property type="match status" value="1"/>
</dbReference>
<dbReference type="GO" id="GO:0003735">
    <property type="term" value="F:structural constituent of ribosome"/>
    <property type="evidence" value="ECO:0007669"/>
    <property type="project" value="TreeGrafter"/>
</dbReference>
<keyword evidence="8" id="KW-0479">Metal-binding</keyword>
<dbReference type="SUPFAM" id="SSF54768">
    <property type="entry name" value="dsRNA-binding domain-like"/>
    <property type="match status" value="1"/>
</dbReference>
<dbReference type="InterPro" id="IPR054722">
    <property type="entry name" value="PolX-like_BBD"/>
</dbReference>
<evidence type="ECO:0000256" key="8">
    <source>
        <dbReference type="PROSITE-ProRule" id="PRU00047"/>
    </source>
</evidence>
<accession>A0A2S4PS14</accession>
<dbReference type="PROSITE" id="PS50158">
    <property type="entry name" value="ZF_CCHC"/>
    <property type="match status" value="1"/>
</dbReference>
<keyword evidence="3" id="KW-0689">Ribosomal protein</keyword>
<dbReference type="GO" id="GO:0006396">
    <property type="term" value="P:RNA processing"/>
    <property type="evidence" value="ECO:0007669"/>
    <property type="project" value="InterPro"/>
</dbReference>
<keyword evidence="5" id="KW-0687">Ribonucleoprotein</keyword>
<comment type="similarity">
    <text evidence="6">Belongs to the ribonuclease III family. Mitochondrion-specific ribosomal protein mL44 subfamily.</text>
</comment>
<sequence>ITSCQKTFTEATTNAVLKDNITPLLSKNQYTSNRYPPSAERSFKSAKLAALHARLALPKRLPLQTLAITLVDPSADPDPKFNNAALARLGQSIISFHVGEYLLCTYPRLPISVLFAASYAYNGPKTLQLIANEWGVETAAAPGPEVDPGLLQFSKLQPGTNIENEGPTTRPDAKNYFRRGMSSRLVYDDEFGDKMPLTNSEIAPAPTEKACAGFVAALVGALYVHGGRKSAKNFVKQYILSRHLDISTLFQFQNPIRELARLCNREGFELPIARIISETGRWSRSPVFDVGIFSGKDLLGSGVGPSLPEARIRACVAALKSWYLYSPGNDVRVPSDTEGQNSEKDWEPVYIDLGNPKDVRKIQREIIHWRKEKGLSIRAWVQLKELCSKLIEADPTKASAYTEASLFGNLLEGLDPTIYKIAKDVLDLQSNLTRNESLDSLQNYFEENEASDHRDLSALAARSVNKNWRSSNHVHQYHPRELKSTPQSQSQSQYLNSDGQETCYNCNGANHYMRNCKYRHKVRKYGERLHLEDESRNKIEPLNRKSAPRSRGQLSSSKSVKFVDSNKAFWSDTEFESDRSEEESLEFTDNEDEVPALITDEVRKQFFQLPCFISDTGCTNDMIDKRHLFISKLIPIPRRWIKVGGGKLYSEFKGKVLLKCPDGSCGVLPDVLYVEGVSVNLLSAKKFL</sequence>
<keyword evidence="4" id="KW-0496">Mitochondrion</keyword>
<dbReference type="OrthoDB" id="67027at2759"/>
<dbReference type="EMBL" id="PEDP01000846">
    <property type="protein sequence ID" value="POS84819.1"/>
    <property type="molecule type" value="Genomic_DNA"/>
</dbReference>
<dbReference type="Gene3D" id="3.30.160.20">
    <property type="match status" value="1"/>
</dbReference>
<dbReference type="InterPro" id="IPR000999">
    <property type="entry name" value="RNase_III_dom"/>
</dbReference>
<dbReference type="Proteomes" id="UP000237438">
    <property type="component" value="Unassembled WGS sequence"/>
</dbReference>
<feature type="region of interest" description="Disordered" evidence="9">
    <location>
        <begin position="536"/>
        <end position="558"/>
    </location>
</feature>